<dbReference type="NCBIfam" id="TIGR01561">
    <property type="entry name" value="gde_arch"/>
    <property type="match status" value="1"/>
</dbReference>
<evidence type="ECO:0000259" key="2">
    <source>
        <dbReference type="Pfam" id="PF12439"/>
    </source>
</evidence>
<protein>
    <submittedName>
        <fullName evidence="3">Glycogen debranching enzyme</fullName>
    </submittedName>
</protein>
<organism evidence="3 4">
    <name type="scientific">Sandaracinus amylolyticus</name>
    <dbReference type="NCBI Taxonomy" id="927083"/>
    <lineage>
        <taxon>Bacteria</taxon>
        <taxon>Pseudomonadati</taxon>
        <taxon>Myxococcota</taxon>
        <taxon>Polyangia</taxon>
        <taxon>Polyangiales</taxon>
        <taxon>Sandaracinaceae</taxon>
        <taxon>Sandaracinus</taxon>
    </lineage>
</organism>
<gene>
    <name evidence="3" type="ORF">DB32_006784</name>
</gene>
<dbReference type="Gene3D" id="1.50.10.10">
    <property type="match status" value="1"/>
</dbReference>
<feature type="domain" description="Glycogen debranching enzyme bacterial and archaeal type N-terminal" evidence="2">
    <location>
        <begin position="37"/>
        <end position="258"/>
    </location>
</feature>
<proteinExistence type="predicted"/>
<dbReference type="AlphaFoldDB" id="A0A0F6YLV2"/>
<dbReference type="RefSeq" id="WP_083458099.1">
    <property type="nucleotide sequence ID" value="NZ_CP011125.1"/>
</dbReference>
<dbReference type="Pfam" id="PF12439">
    <property type="entry name" value="GDE_N"/>
    <property type="match status" value="1"/>
</dbReference>
<dbReference type="SUPFAM" id="SSF48208">
    <property type="entry name" value="Six-hairpin glycosidases"/>
    <property type="match status" value="1"/>
</dbReference>
<dbReference type="GO" id="GO:0004135">
    <property type="term" value="F:amylo-alpha-1,6-glucosidase activity"/>
    <property type="evidence" value="ECO:0007669"/>
    <property type="project" value="InterPro"/>
</dbReference>
<keyword evidence="4" id="KW-1185">Reference proteome</keyword>
<accession>A0A0F6YLV2</accession>
<evidence type="ECO:0000313" key="4">
    <source>
        <dbReference type="Proteomes" id="UP000034883"/>
    </source>
</evidence>
<dbReference type="STRING" id="927083.DB32_006784"/>
<dbReference type="PANTHER" id="PTHR10569">
    <property type="entry name" value="GLYCOGEN DEBRANCHING ENZYME"/>
    <property type="match status" value="1"/>
</dbReference>
<dbReference type="InterPro" id="IPR006451">
    <property type="entry name" value="Glycogen_debranch_arc"/>
</dbReference>
<dbReference type="Pfam" id="PF06202">
    <property type="entry name" value="GDE_C"/>
    <property type="match status" value="1"/>
</dbReference>
<dbReference type="Proteomes" id="UP000034883">
    <property type="component" value="Chromosome"/>
</dbReference>
<dbReference type="InterPro" id="IPR008928">
    <property type="entry name" value="6-hairpin_glycosidase_sf"/>
</dbReference>
<evidence type="ECO:0000259" key="1">
    <source>
        <dbReference type="Pfam" id="PF06202"/>
    </source>
</evidence>
<dbReference type="GO" id="GO:0004134">
    <property type="term" value="F:4-alpha-glucanotransferase activity"/>
    <property type="evidence" value="ECO:0007669"/>
    <property type="project" value="InterPro"/>
</dbReference>
<dbReference type="PANTHER" id="PTHR10569:SF2">
    <property type="entry name" value="GLYCOGEN DEBRANCHING ENZYME"/>
    <property type="match status" value="1"/>
</dbReference>
<name>A0A0F6YLV2_9BACT</name>
<evidence type="ECO:0000313" key="3">
    <source>
        <dbReference type="EMBL" id="AKF09635.1"/>
    </source>
</evidence>
<feature type="domain" description="Glycogen debranching enzyme C-terminal" evidence="1">
    <location>
        <begin position="330"/>
        <end position="685"/>
    </location>
</feature>
<reference evidence="3 4" key="1">
    <citation type="submission" date="2015-03" db="EMBL/GenBank/DDBJ databases">
        <title>Genome assembly of Sandaracinus amylolyticus DSM 53668.</title>
        <authorList>
            <person name="Sharma G."/>
            <person name="Subramanian S."/>
        </authorList>
    </citation>
    <scope>NUCLEOTIDE SEQUENCE [LARGE SCALE GENOMIC DNA]</scope>
    <source>
        <strain evidence="3 4">DSM 53668</strain>
    </source>
</reference>
<dbReference type="KEGG" id="samy:DB32_006784"/>
<dbReference type="FunFam" id="1.50.10.10:FF:000073">
    <property type="entry name" value="Glycogen debranching enzyme, hypothetical (TreX-like)"/>
    <property type="match status" value="1"/>
</dbReference>
<dbReference type="InterPro" id="IPR024742">
    <property type="entry name" value="Glycogen_debranch_N"/>
</dbReference>
<dbReference type="InterPro" id="IPR012341">
    <property type="entry name" value="6hp_glycosidase-like_sf"/>
</dbReference>
<dbReference type="InterPro" id="IPR032790">
    <property type="entry name" value="GDE_C"/>
</dbReference>
<dbReference type="GO" id="GO:0005980">
    <property type="term" value="P:glycogen catabolic process"/>
    <property type="evidence" value="ECO:0007669"/>
    <property type="project" value="InterPro"/>
</dbReference>
<dbReference type="OrthoDB" id="9761875at2"/>
<sequence length="692" mass="77839">MSPPIRILGIDATKDPDELPRACTVDPEAPSRPLVAHEWLVTNGLGGYAAGTVSGVITRRFHGVLVAALPAPRGRTMMLNHLGERVMLGARTMRICGQEDPHRRDEPIARCTDFRIEMGLPVWRYEIADCVIERRVVMPHRQNTTFVVYTLCSGSSEPEIELEPWLHFRHHEGSVEGRVEGEYSLKLIGDRFEVSQEDHADVPPLRMQVRGCESAFRIEGKRIHDVRYHIEASRGYDAVGALYTPGFFRARLRRGEPIALVASVEDWNVVHAVPHDQVVARERERRAKLAALAHPKAREGLAAELVQAADQFLITPAGRTEDAARAHASGDEIRTVIAGYHWFTDWGRDTMISLEGLTLTTGRHNEAGYILRTFAHYVRDGLIPNMFPEGKNDGLYHTADATLWFFHALQRYVEVTQDRVTLRLLMPTLMDIVAHHMRGTRFGIGVDPDDGLLRQGAEGYQLTWMDAKVGDYVVTPRRGKAVEINALWYNALRCMQRWALDELRDEGTARHFAEHADRAFASFNARFWCSQGGYLYDLIDGEGGDDPAFRPNQIFAFSLAHPVLEKSKWETVLHKVQTRLLTPFGLRSLAPGHADYKPRYFGDLRARDLAYHQGTVWAWLIGPFVDAFLRVHPERVAEARSLLSGFGSAMNDACVGNISEIFDAEEPYVPRGCCAQAWSVAEVLRALVKTAT</sequence>
<dbReference type="InterPro" id="IPR010401">
    <property type="entry name" value="AGL/Gdb1"/>
</dbReference>
<dbReference type="EMBL" id="CP011125">
    <property type="protein sequence ID" value="AKF09635.1"/>
    <property type="molecule type" value="Genomic_DNA"/>
</dbReference>